<dbReference type="InterPro" id="IPR008942">
    <property type="entry name" value="ENTH_VHS"/>
</dbReference>
<dbReference type="GO" id="GO:0030276">
    <property type="term" value="F:clathrin binding"/>
    <property type="evidence" value="ECO:0007669"/>
    <property type="project" value="TreeGrafter"/>
</dbReference>
<evidence type="ECO:0000259" key="3">
    <source>
        <dbReference type="PROSITE" id="PS50118"/>
    </source>
</evidence>
<feature type="compositionally biased region" description="Basic and acidic residues" evidence="2">
    <location>
        <begin position="457"/>
        <end position="474"/>
    </location>
</feature>
<dbReference type="AlphaFoldDB" id="A0A556UZE6"/>
<dbReference type="InterPro" id="IPR036910">
    <property type="entry name" value="HMG_box_dom_sf"/>
</dbReference>
<dbReference type="PROSITE" id="PS50118">
    <property type="entry name" value="HMG_BOX_2"/>
    <property type="match status" value="1"/>
</dbReference>
<feature type="DNA-binding region" description="HMG box" evidence="1">
    <location>
        <begin position="9"/>
        <end position="77"/>
    </location>
</feature>
<dbReference type="GO" id="GO:0006897">
    <property type="term" value="P:endocytosis"/>
    <property type="evidence" value="ECO:0007669"/>
    <property type="project" value="TreeGrafter"/>
</dbReference>
<dbReference type="GO" id="GO:0030125">
    <property type="term" value="C:clathrin vesicle coat"/>
    <property type="evidence" value="ECO:0007669"/>
    <property type="project" value="TreeGrafter"/>
</dbReference>
<dbReference type="PANTHER" id="PTHR12276">
    <property type="entry name" value="EPSIN/ENT-RELATED"/>
    <property type="match status" value="1"/>
</dbReference>
<feature type="compositionally biased region" description="Basic and acidic residues" evidence="2">
    <location>
        <begin position="409"/>
        <end position="425"/>
    </location>
</feature>
<feature type="region of interest" description="Disordered" evidence="2">
    <location>
        <begin position="452"/>
        <end position="557"/>
    </location>
</feature>
<sequence length="861" mass="93455">MFKDKKGYIKRPMNAFLVWARKHQPIFSKANPEASNKEITVQLGIEWSKLSHEEKTPYYAYLKRLCYEHSNTFPESLPGPSHLCSQKPLSHTDTLFAPTLESTESLPGPSHQCSQEALSPSDTICAPSHLPFVSPSSMSEMPSNQANSFLDHNYTGTQAQPMDLNNDFFQNCDEFNLLDQDCFFFGQESGDQTHNKTTNFSTESLDFGISDISESVFDDLNDCFNIINTSFGTEGLDFDMRDWENATNVVMNYSEIESKVREATNDDPWGPSGQLMGEIAKSTFMYEQFPEIMNMLWTRMLKDNKKNWRRVYKALLLLAYLIRNGSERVVTSAREHIYDLRSLENYHFVDENGKDQGINVRQKVKEMVEFVQDDDRLREERKKAKKNKDKYIGVSSDGMGGFKQSNSGERFDSESKSKWDEDWEKSKSGFPFSEKLGEISDKIGSTIDDTINKFRKKDRDDSPDRISDNEEDRVSQNGRPAKSEFKDEEESGTPKSVQGTQATESTNPTSTNTRKRGGLPSKTVDLGAAAHYTGDKSSPDAENTKTSGSQSSTGALSDLLVVDSEMTRPAPSGGSSDLIADFADFSSPAASASLPSAAGSVSPATKEFGDWSAFSSVSPPPSTASPAVPDLFNVPPISTQLPSADLLDLIGPNQGNLNASQSMTFTMGPQSTGLSMSRSQTLGGPVHSLAGPLLPQQMGVPKAGTKSSMPATWSDPSVNISLDFLSMGMNLPKPSQPSLNTMMQQGVQPPVNLIAQNFVGMTLNTQPVPARPAMNPVVASGNMGMAMPPSTVAAGNMGIGSVAVGGTPANQGLMGINMTSAGLGGLSGGLGTTSMSLGPGASSVMLQNKSQAFPNFGNFGQ</sequence>
<evidence type="ECO:0000256" key="2">
    <source>
        <dbReference type="SAM" id="MobiDB-lite"/>
    </source>
</evidence>
<dbReference type="SUPFAM" id="SSF47095">
    <property type="entry name" value="HMG-box"/>
    <property type="match status" value="1"/>
</dbReference>
<evidence type="ECO:0000313" key="5">
    <source>
        <dbReference type="EMBL" id="TSQ12730.1"/>
    </source>
</evidence>
<feature type="compositionally biased region" description="Basic and acidic residues" evidence="2">
    <location>
        <begin position="533"/>
        <end position="543"/>
    </location>
</feature>
<dbReference type="GO" id="GO:0003677">
    <property type="term" value="F:DNA binding"/>
    <property type="evidence" value="ECO:0007669"/>
    <property type="project" value="UniProtKB-UniRule"/>
</dbReference>
<dbReference type="GO" id="GO:0005886">
    <property type="term" value="C:plasma membrane"/>
    <property type="evidence" value="ECO:0007669"/>
    <property type="project" value="TreeGrafter"/>
</dbReference>
<organism evidence="5 6">
    <name type="scientific">Bagarius yarrelli</name>
    <name type="common">Goonch</name>
    <name type="synonym">Bagrus yarrelli</name>
    <dbReference type="NCBI Taxonomy" id="175774"/>
    <lineage>
        <taxon>Eukaryota</taxon>
        <taxon>Metazoa</taxon>
        <taxon>Chordata</taxon>
        <taxon>Craniata</taxon>
        <taxon>Vertebrata</taxon>
        <taxon>Euteleostomi</taxon>
        <taxon>Actinopterygii</taxon>
        <taxon>Neopterygii</taxon>
        <taxon>Teleostei</taxon>
        <taxon>Ostariophysi</taxon>
        <taxon>Siluriformes</taxon>
        <taxon>Sisoridae</taxon>
        <taxon>Sisorinae</taxon>
        <taxon>Bagarius</taxon>
    </lineage>
</organism>
<dbReference type="Pfam" id="PF01417">
    <property type="entry name" value="ENTH"/>
    <property type="match status" value="1"/>
</dbReference>
<name>A0A556UZE6_BAGYA</name>
<dbReference type="CDD" id="cd16989">
    <property type="entry name" value="ENTH_EpsinR"/>
    <property type="match status" value="1"/>
</dbReference>
<dbReference type="InterPro" id="IPR009071">
    <property type="entry name" value="HMG_box_dom"/>
</dbReference>
<keyword evidence="1" id="KW-0539">Nucleus</keyword>
<dbReference type="Pfam" id="PF00505">
    <property type="entry name" value="HMG_box"/>
    <property type="match status" value="1"/>
</dbReference>
<protein>
    <submittedName>
        <fullName evidence="5">Clathrin interactor 1</fullName>
    </submittedName>
</protein>
<dbReference type="PROSITE" id="PS50942">
    <property type="entry name" value="ENTH"/>
    <property type="match status" value="1"/>
</dbReference>
<keyword evidence="6" id="KW-1185">Reference proteome</keyword>
<dbReference type="EMBL" id="VCAZ01000082">
    <property type="protein sequence ID" value="TSQ12730.1"/>
    <property type="molecule type" value="Genomic_DNA"/>
</dbReference>
<dbReference type="FunFam" id="1.25.40.90:FF:000006">
    <property type="entry name" value="Clathrin interactor 1"/>
    <property type="match status" value="1"/>
</dbReference>
<dbReference type="Proteomes" id="UP000319801">
    <property type="component" value="Unassembled WGS sequence"/>
</dbReference>
<accession>A0A556UZE6</accession>
<reference evidence="5 6" key="1">
    <citation type="journal article" date="2019" name="Genome Biol. Evol.">
        <title>Whole-Genome Sequencing of the Giant Devil Catfish, Bagarius yarrelli.</title>
        <authorList>
            <person name="Jiang W."/>
            <person name="Lv Y."/>
            <person name="Cheng L."/>
            <person name="Yang K."/>
            <person name="Chao B."/>
            <person name="Wang X."/>
            <person name="Li Y."/>
            <person name="Pan X."/>
            <person name="You X."/>
            <person name="Zhang Y."/>
            <person name="Yang J."/>
            <person name="Li J."/>
            <person name="Zhang X."/>
            <person name="Liu S."/>
            <person name="Sun C."/>
            <person name="Yang J."/>
            <person name="Shi Q."/>
        </authorList>
    </citation>
    <scope>NUCLEOTIDE SEQUENCE [LARGE SCALE GENOMIC DNA]</scope>
    <source>
        <strain evidence="5">JWS20170419001</strain>
        <tissue evidence="5">Muscle</tissue>
    </source>
</reference>
<dbReference type="GO" id="GO:0005634">
    <property type="term" value="C:nucleus"/>
    <property type="evidence" value="ECO:0007669"/>
    <property type="project" value="UniProtKB-UniRule"/>
</dbReference>
<dbReference type="GO" id="GO:0005543">
    <property type="term" value="F:phospholipid binding"/>
    <property type="evidence" value="ECO:0007669"/>
    <property type="project" value="TreeGrafter"/>
</dbReference>
<evidence type="ECO:0000256" key="1">
    <source>
        <dbReference type="PROSITE-ProRule" id="PRU00267"/>
    </source>
</evidence>
<dbReference type="GO" id="GO:0005768">
    <property type="term" value="C:endosome"/>
    <property type="evidence" value="ECO:0007669"/>
    <property type="project" value="TreeGrafter"/>
</dbReference>
<dbReference type="OrthoDB" id="4033880at2759"/>
<keyword evidence="1" id="KW-0238">DNA-binding</keyword>
<evidence type="ECO:0000259" key="4">
    <source>
        <dbReference type="PROSITE" id="PS50942"/>
    </source>
</evidence>
<comment type="caution">
    <text evidence="5">The sequence shown here is derived from an EMBL/GenBank/DDBJ whole genome shotgun (WGS) entry which is preliminary data.</text>
</comment>
<dbReference type="SUPFAM" id="SSF48464">
    <property type="entry name" value="ENTH/VHS domain"/>
    <property type="match status" value="1"/>
</dbReference>
<feature type="compositionally biased region" description="Polar residues" evidence="2">
    <location>
        <begin position="493"/>
        <end position="512"/>
    </location>
</feature>
<evidence type="ECO:0000313" key="6">
    <source>
        <dbReference type="Proteomes" id="UP000319801"/>
    </source>
</evidence>
<feature type="compositionally biased region" description="Polar residues" evidence="2">
    <location>
        <begin position="544"/>
        <end position="555"/>
    </location>
</feature>
<dbReference type="InterPro" id="IPR013809">
    <property type="entry name" value="ENTH"/>
</dbReference>
<proteinExistence type="predicted"/>
<dbReference type="Gene3D" id="1.10.30.10">
    <property type="entry name" value="High mobility group box domain"/>
    <property type="match status" value="1"/>
</dbReference>
<feature type="domain" description="ENTH" evidence="4">
    <location>
        <begin position="248"/>
        <end position="381"/>
    </location>
</feature>
<dbReference type="PANTHER" id="PTHR12276:SF45">
    <property type="entry name" value="CLATHRIN INTERACTOR 1"/>
    <property type="match status" value="1"/>
</dbReference>
<feature type="region of interest" description="Disordered" evidence="2">
    <location>
        <begin position="379"/>
        <end position="425"/>
    </location>
</feature>
<dbReference type="SMART" id="SM00273">
    <property type="entry name" value="ENTH"/>
    <property type="match status" value="1"/>
</dbReference>
<dbReference type="SMART" id="SM00398">
    <property type="entry name" value="HMG"/>
    <property type="match status" value="1"/>
</dbReference>
<dbReference type="Gene3D" id="1.25.40.90">
    <property type="match status" value="1"/>
</dbReference>
<gene>
    <name evidence="5" type="ORF">Baya_10810</name>
</gene>
<feature type="domain" description="HMG box" evidence="3">
    <location>
        <begin position="9"/>
        <end position="77"/>
    </location>
</feature>